<protein>
    <submittedName>
        <fullName evidence="2">Uncharacterized protein</fullName>
    </submittedName>
</protein>
<evidence type="ECO:0000313" key="3">
    <source>
        <dbReference type="Proteomes" id="UP001217918"/>
    </source>
</evidence>
<name>A0AAD9M925_9PEZI</name>
<feature type="region of interest" description="Disordered" evidence="1">
    <location>
        <begin position="30"/>
        <end position="117"/>
    </location>
</feature>
<dbReference type="AlphaFoldDB" id="A0AAD9M925"/>
<keyword evidence="3" id="KW-1185">Reference proteome</keyword>
<dbReference type="EMBL" id="JAQQPM010000001">
    <property type="protein sequence ID" value="KAK2067697.1"/>
    <property type="molecule type" value="Genomic_DNA"/>
</dbReference>
<gene>
    <name evidence="2" type="ORF">P8C59_001411</name>
</gene>
<reference evidence="2" key="1">
    <citation type="journal article" date="2023" name="Mol. Plant Microbe Interact.">
        <title>Elucidating the Obligate Nature and Biological Capacity of an Invasive Fungal Corn Pathogen.</title>
        <authorList>
            <person name="MacCready J.S."/>
            <person name="Roggenkamp E.M."/>
            <person name="Gdanetz K."/>
            <person name="Chilvers M.I."/>
        </authorList>
    </citation>
    <scope>NUCLEOTIDE SEQUENCE</scope>
    <source>
        <strain evidence="2">PM02</strain>
    </source>
</reference>
<feature type="compositionally biased region" description="Low complexity" evidence="1">
    <location>
        <begin position="94"/>
        <end position="108"/>
    </location>
</feature>
<sequence length="178" mass="19502">MPAKLAKITLAIYYAAARKAKRRELAKAYATAGRAAAAKRPKKEDLQRSKCTAGGDAGRYTTNSGLIADKDDDNAYNRAYMPSTEVEEEEEDSSSNNDSINSGTSDSTNKGKGSSMYERGKGALHCKDILLYKRYSILARPIVARYLKVLIAFKPASTVYVISKGPINEDEELSYSKI</sequence>
<evidence type="ECO:0000256" key="1">
    <source>
        <dbReference type="SAM" id="MobiDB-lite"/>
    </source>
</evidence>
<accession>A0AAD9M925</accession>
<evidence type="ECO:0000313" key="2">
    <source>
        <dbReference type="EMBL" id="KAK2067697.1"/>
    </source>
</evidence>
<proteinExistence type="predicted"/>
<organism evidence="2 3">
    <name type="scientific">Phyllachora maydis</name>
    <dbReference type="NCBI Taxonomy" id="1825666"/>
    <lineage>
        <taxon>Eukaryota</taxon>
        <taxon>Fungi</taxon>
        <taxon>Dikarya</taxon>
        <taxon>Ascomycota</taxon>
        <taxon>Pezizomycotina</taxon>
        <taxon>Sordariomycetes</taxon>
        <taxon>Sordariomycetidae</taxon>
        <taxon>Phyllachorales</taxon>
        <taxon>Phyllachoraceae</taxon>
        <taxon>Phyllachora</taxon>
    </lineage>
</organism>
<dbReference type="Proteomes" id="UP001217918">
    <property type="component" value="Unassembled WGS sequence"/>
</dbReference>
<comment type="caution">
    <text evidence="2">The sequence shown here is derived from an EMBL/GenBank/DDBJ whole genome shotgun (WGS) entry which is preliminary data.</text>
</comment>